<protein>
    <submittedName>
        <fullName evidence="1">Uncharacterized protein</fullName>
    </submittedName>
</protein>
<organism evidence="1 2">
    <name type="scientific">Thermodesulfobacterium geofontis</name>
    <dbReference type="NCBI Taxonomy" id="1295609"/>
    <lineage>
        <taxon>Bacteria</taxon>
        <taxon>Pseudomonadati</taxon>
        <taxon>Thermodesulfobacteriota</taxon>
        <taxon>Thermodesulfobacteria</taxon>
        <taxon>Thermodesulfobacteriales</taxon>
        <taxon>Thermodesulfobacteriaceae</taxon>
        <taxon>Thermodesulfobacterium</taxon>
    </lineage>
</organism>
<evidence type="ECO:0000313" key="1">
    <source>
        <dbReference type="EMBL" id="PMP93307.1"/>
    </source>
</evidence>
<dbReference type="AlphaFoldDB" id="A0A2N7Q5E5"/>
<gene>
    <name evidence="1" type="ORF">C0169_07915</name>
</gene>
<proteinExistence type="predicted"/>
<dbReference type="EMBL" id="PNJD01000478">
    <property type="protein sequence ID" value="PMP93307.1"/>
    <property type="molecule type" value="Genomic_DNA"/>
</dbReference>
<sequence>LITVKRNKYVSDILKYSFYTYCGEIPDGRLINVFNKLINYNYITFDEGKRKNVLSDKGNYCLASGISPLTLERFLKIVSEIEEEVKDSYLKSSLVSLESIVLSGINANSTIKFFSSKVLGREIPNDEIVEKMTKFVRSECFNTRISRGNLARRLIIEWKDIFESPIFDSSKDLIFLSLREKLQIIEKQTVLSFFLLLSGIYFCFGLPRPYSDLSYITPSTINYYIRNLLSFQQYFSTLSPAFILYTSHVFNHQLLGDALVLFLAMKSYFKEKLRFGYFKKNLLSLIFQYEMKDILKYPNDFLSLKDKLINIIEYVASNRKELYKFVEWYLGVHLTNRQSYFKKTVDTEKIRSEFLDFKNKLDRFILEVLENNYLNQIEDHDLYSTEIFEFIARNLGKKFSSKEETKKYVSSYFKLKNLTVSNTVI</sequence>
<comment type="caution">
    <text evidence="1">The sequence shown here is derived from an EMBL/GenBank/DDBJ whole genome shotgun (WGS) entry which is preliminary data.</text>
</comment>
<feature type="non-terminal residue" evidence="1">
    <location>
        <position position="1"/>
    </location>
</feature>
<accession>A0A2N7Q5E5</accession>
<evidence type="ECO:0000313" key="2">
    <source>
        <dbReference type="Proteomes" id="UP000235619"/>
    </source>
</evidence>
<dbReference type="Proteomes" id="UP000235619">
    <property type="component" value="Unassembled WGS sequence"/>
</dbReference>
<name>A0A2N7Q5E5_9BACT</name>
<reference evidence="1 2" key="1">
    <citation type="submission" date="2018-01" db="EMBL/GenBank/DDBJ databases">
        <title>Metagenomic assembled genomes from two thermal pools in the Uzon Caldera, Kamchatka, Russia.</title>
        <authorList>
            <person name="Wilkins L."/>
            <person name="Ettinger C."/>
        </authorList>
    </citation>
    <scope>NUCLEOTIDE SEQUENCE [LARGE SCALE GENOMIC DNA]</scope>
    <source>
        <strain evidence="1">ARK-04</strain>
    </source>
</reference>